<dbReference type="GO" id="GO:0016747">
    <property type="term" value="F:acyltransferase activity, transferring groups other than amino-acyl groups"/>
    <property type="evidence" value="ECO:0007669"/>
    <property type="project" value="InterPro"/>
</dbReference>
<dbReference type="InterPro" id="IPR000182">
    <property type="entry name" value="GNAT_dom"/>
</dbReference>
<dbReference type="Gene3D" id="3.40.630.30">
    <property type="match status" value="1"/>
</dbReference>
<sequence>MATSKSPDYTIKIAESKDEIEACYDVRIEVFAVEQGFPLETEIDEYDPISVHFLLCVSQPSPPPESTSSISPFSNSTSHSSTSKAIGTIRWTPSIGKVARLAILSPYRKYGLGRKLVEALHAHAANGGQEMEKIIKYVDGKRVAQLKLHSQMQVVPWYEKFGYRAEGDTFDEEGAPHQKMTCEIEIRS</sequence>
<dbReference type="EMBL" id="MCFC01000036">
    <property type="protein sequence ID" value="ORY27782.1"/>
    <property type="molecule type" value="Genomic_DNA"/>
</dbReference>
<dbReference type="SUPFAM" id="SSF55729">
    <property type="entry name" value="Acyl-CoA N-acyltransferases (Nat)"/>
    <property type="match status" value="1"/>
</dbReference>
<keyword evidence="2" id="KW-0808">Transferase</keyword>
<dbReference type="InParanoid" id="A0A1Y2AYY4"/>
<protein>
    <submittedName>
        <fullName evidence="2">Acyl-CoA N-acyltransferase</fullName>
    </submittedName>
</protein>
<dbReference type="PROSITE" id="PS51186">
    <property type="entry name" value="GNAT"/>
    <property type="match status" value="1"/>
</dbReference>
<dbReference type="UniPathway" id="UPA00113">
    <property type="reaction ID" value="UER00529"/>
</dbReference>
<evidence type="ECO:0000313" key="2">
    <source>
        <dbReference type="EMBL" id="ORY27782.1"/>
    </source>
</evidence>
<feature type="domain" description="N-acetyltransferase" evidence="1">
    <location>
        <begin position="41"/>
        <end position="185"/>
    </location>
</feature>
<comment type="caution">
    <text evidence="2">The sequence shown here is derived from an EMBL/GenBank/DDBJ whole genome shotgun (WGS) entry which is preliminary data.</text>
</comment>
<dbReference type="STRING" id="71784.A0A1Y2AYY4"/>
<dbReference type="Pfam" id="PF13673">
    <property type="entry name" value="Acetyltransf_10"/>
    <property type="match status" value="1"/>
</dbReference>
<accession>A0A1Y2AYY4</accession>
<keyword evidence="3" id="KW-1185">Reference proteome</keyword>
<keyword evidence="2" id="KW-0012">Acyltransferase</keyword>
<name>A0A1Y2AYY4_9TREE</name>
<gene>
    <name evidence="2" type="ORF">BCR39DRAFT_589050</name>
</gene>
<evidence type="ECO:0000259" key="1">
    <source>
        <dbReference type="PROSITE" id="PS51186"/>
    </source>
</evidence>
<dbReference type="InterPro" id="IPR016181">
    <property type="entry name" value="Acyl_CoA_acyltransferase"/>
</dbReference>
<dbReference type="OrthoDB" id="329272at2759"/>
<dbReference type="GO" id="GO:0006048">
    <property type="term" value="P:UDP-N-acetylglucosamine biosynthetic process"/>
    <property type="evidence" value="ECO:0007669"/>
    <property type="project" value="UniProtKB-UniPathway"/>
</dbReference>
<reference evidence="2 3" key="1">
    <citation type="submission" date="2016-07" db="EMBL/GenBank/DDBJ databases">
        <title>Pervasive Adenine N6-methylation of Active Genes in Fungi.</title>
        <authorList>
            <consortium name="DOE Joint Genome Institute"/>
            <person name="Mondo S.J."/>
            <person name="Dannebaum R.O."/>
            <person name="Kuo R.C."/>
            <person name="Labutti K."/>
            <person name="Haridas S."/>
            <person name="Kuo A."/>
            <person name="Salamov A."/>
            <person name="Ahrendt S.R."/>
            <person name="Lipzen A."/>
            <person name="Sullivan W."/>
            <person name="Andreopoulos W.B."/>
            <person name="Clum A."/>
            <person name="Lindquist E."/>
            <person name="Daum C."/>
            <person name="Ramamoorthy G.K."/>
            <person name="Gryganskyi A."/>
            <person name="Culley D."/>
            <person name="Magnuson J.K."/>
            <person name="James T.Y."/>
            <person name="O'Malley M.A."/>
            <person name="Stajich J.E."/>
            <person name="Spatafora J.W."/>
            <person name="Visel A."/>
            <person name="Grigoriev I.V."/>
        </authorList>
    </citation>
    <scope>NUCLEOTIDE SEQUENCE [LARGE SCALE GENOMIC DNA]</scope>
    <source>
        <strain evidence="2 3">68-887.2</strain>
    </source>
</reference>
<proteinExistence type="predicted"/>
<organism evidence="2 3">
    <name type="scientific">Naematelia encephala</name>
    <dbReference type="NCBI Taxonomy" id="71784"/>
    <lineage>
        <taxon>Eukaryota</taxon>
        <taxon>Fungi</taxon>
        <taxon>Dikarya</taxon>
        <taxon>Basidiomycota</taxon>
        <taxon>Agaricomycotina</taxon>
        <taxon>Tremellomycetes</taxon>
        <taxon>Tremellales</taxon>
        <taxon>Naemateliaceae</taxon>
        <taxon>Naematelia</taxon>
    </lineage>
</organism>
<dbReference type="CDD" id="cd04301">
    <property type="entry name" value="NAT_SF"/>
    <property type="match status" value="1"/>
</dbReference>
<dbReference type="AlphaFoldDB" id="A0A1Y2AYY4"/>
<dbReference type="Proteomes" id="UP000193986">
    <property type="component" value="Unassembled WGS sequence"/>
</dbReference>
<evidence type="ECO:0000313" key="3">
    <source>
        <dbReference type="Proteomes" id="UP000193986"/>
    </source>
</evidence>